<dbReference type="InterPro" id="IPR020568">
    <property type="entry name" value="Ribosomal_Su5_D2-typ_SF"/>
</dbReference>
<keyword evidence="10 12" id="KW-0238">DNA-binding</keyword>
<feature type="active site" description="O-(5'-phospho-DNA)-tyrosine intermediate" evidence="12">
    <location>
        <position position="825"/>
    </location>
</feature>
<evidence type="ECO:0000256" key="3">
    <source>
        <dbReference type="ARBA" id="ARBA00001946"/>
    </source>
</evidence>
<evidence type="ECO:0000259" key="16">
    <source>
        <dbReference type="PROSITE" id="PS52040"/>
    </source>
</evidence>
<dbReference type="GO" id="GO:0000712">
    <property type="term" value="P:resolution of meiotic recombination intermediates"/>
    <property type="evidence" value="ECO:0007669"/>
    <property type="project" value="TreeGrafter"/>
</dbReference>
<dbReference type="FunFam" id="3.30.1490.30:FF:000001">
    <property type="entry name" value="DNA topoisomerase 2"/>
    <property type="match status" value="1"/>
</dbReference>
<dbReference type="InterPro" id="IPR013759">
    <property type="entry name" value="Topo_IIA_B_C"/>
</dbReference>
<dbReference type="Pfam" id="PF01751">
    <property type="entry name" value="Toprim"/>
    <property type="match status" value="1"/>
</dbReference>
<dbReference type="Pfam" id="PF00204">
    <property type="entry name" value="DNA_gyraseB"/>
    <property type="match status" value="1"/>
</dbReference>
<dbReference type="InterPro" id="IPR001154">
    <property type="entry name" value="TopoII_euk"/>
</dbReference>
<comment type="caution">
    <text evidence="17">The sequence shown here is derived from an EMBL/GenBank/DDBJ whole genome shotgun (WGS) entry which is preliminary data.</text>
</comment>
<dbReference type="InterPro" id="IPR014721">
    <property type="entry name" value="Ribsml_uS5_D2-typ_fold_subgr"/>
</dbReference>
<dbReference type="InterPro" id="IPR031660">
    <property type="entry name" value="TOPRIM_C"/>
</dbReference>
<dbReference type="PRINTS" id="PR01158">
    <property type="entry name" value="TOPISMRASEII"/>
</dbReference>
<keyword evidence="5" id="KW-0479">Metal-binding</keyword>
<dbReference type="InterPro" id="IPR013757">
    <property type="entry name" value="Topo_IIA_A_a_sf"/>
</dbReference>
<dbReference type="Gene3D" id="1.10.268.10">
    <property type="entry name" value="Topoisomerase, domain 3"/>
    <property type="match status" value="1"/>
</dbReference>
<dbReference type="Gene3D" id="3.30.1490.30">
    <property type="match status" value="1"/>
</dbReference>
<evidence type="ECO:0000256" key="6">
    <source>
        <dbReference type="ARBA" id="ARBA00022741"/>
    </source>
</evidence>
<dbReference type="GO" id="GO:0005634">
    <property type="term" value="C:nucleus"/>
    <property type="evidence" value="ECO:0007669"/>
    <property type="project" value="TreeGrafter"/>
</dbReference>
<feature type="coiled-coil region" evidence="14">
    <location>
        <begin position="1052"/>
        <end position="1079"/>
    </location>
</feature>
<evidence type="ECO:0000256" key="8">
    <source>
        <dbReference type="ARBA" id="ARBA00022842"/>
    </source>
</evidence>
<dbReference type="InterPro" id="IPR034157">
    <property type="entry name" value="TOPRIM_TopoII"/>
</dbReference>
<evidence type="ECO:0000256" key="4">
    <source>
        <dbReference type="ARBA" id="ARBA00011080"/>
    </source>
</evidence>
<dbReference type="PROSITE" id="PS52040">
    <property type="entry name" value="TOPO_IIA"/>
    <property type="match status" value="1"/>
</dbReference>
<dbReference type="Proteomes" id="UP000078348">
    <property type="component" value="Unassembled WGS sequence"/>
</dbReference>
<dbReference type="GO" id="GO:0003918">
    <property type="term" value="F:DNA topoisomerase type II (double strand cut, ATP-hydrolyzing) activity"/>
    <property type="evidence" value="ECO:0007669"/>
    <property type="project" value="UniProtKB-UniRule"/>
</dbReference>
<dbReference type="PRINTS" id="PR00418">
    <property type="entry name" value="TPI2FAMILY"/>
</dbReference>
<comment type="similarity">
    <text evidence="4 13">Belongs to the type II topoisomerase family.</text>
</comment>
<evidence type="ECO:0000256" key="9">
    <source>
        <dbReference type="ARBA" id="ARBA00023029"/>
    </source>
</evidence>
<keyword evidence="8" id="KW-0460">Magnesium</keyword>
<dbReference type="SUPFAM" id="SSF54211">
    <property type="entry name" value="Ribosomal protein S5 domain 2-like"/>
    <property type="match status" value="1"/>
</dbReference>
<dbReference type="SUPFAM" id="SSF55874">
    <property type="entry name" value="ATPase domain of HSP90 chaperone/DNA topoisomerase II/histidine kinase"/>
    <property type="match status" value="1"/>
</dbReference>
<evidence type="ECO:0000256" key="11">
    <source>
        <dbReference type="ARBA" id="ARBA00023235"/>
    </source>
</evidence>
<comment type="function">
    <text evidence="13">Control of topological states of DNA by transient breakage and subsequent rejoining of DNA strands. Topoisomerase II makes double-strand breaks.</text>
</comment>
<dbReference type="EMBL" id="LXWW01000041">
    <property type="protein sequence ID" value="OAO17216.1"/>
    <property type="molecule type" value="Genomic_DNA"/>
</dbReference>
<dbReference type="Pfam" id="PF00521">
    <property type="entry name" value="DNA_topoisoIV"/>
    <property type="match status" value="1"/>
</dbReference>
<dbReference type="InterPro" id="IPR003594">
    <property type="entry name" value="HATPase_dom"/>
</dbReference>
<dbReference type="InterPro" id="IPR002205">
    <property type="entry name" value="Topo_IIA_dom_A"/>
</dbReference>
<evidence type="ECO:0000259" key="15">
    <source>
        <dbReference type="PROSITE" id="PS50880"/>
    </source>
</evidence>
<name>A0A196SLQ7_BLAHN</name>
<evidence type="ECO:0000256" key="10">
    <source>
        <dbReference type="ARBA" id="ARBA00023125"/>
    </source>
</evidence>
<evidence type="ECO:0000256" key="5">
    <source>
        <dbReference type="ARBA" id="ARBA00022723"/>
    </source>
</evidence>
<dbReference type="GO" id="GO:0003677">
    <property type="term" value="F:DNA binding"/>
    <property type="evidence" value="ECO:0007669"/>
    <property type="project" value="UniProtKB-UniRule"/>
</dbReference>
<dbReference type="InterPro" id="IPR013506">
    <property type="entry name" value="Topo_IIA_bsu_dom2"/>
</dbReference>
<dbReference type="Gene3D" id="3.30.1360.40">
    <property type="match status" value="1"/>
</dbReference>
<dbReference type="GO" id="GO:0000819">
    <property type="term" value="P:sister chromatid segregation"/>
    <property type="evidence" value="ECO:0007669"/>
    <property type="project" value="TreeGrafter"/>
</dbReference>
<dbReference type="InterPro" id="IPR050634">
    <property type="entry name" value="DNA_Topoisomerase_II"/>
</dbReference>
<dbReference type="InterPro" id="IPR013758">
    <property type="entry name" value="Topo_IIA_A/C_ab"/>
</dbReference>
<dbReference type="STRING" id="478820.A0A196SLQ7"/>
<dbReference type="Gene3D" id="3.30.565.10">
    <property type="entry name" value="Histidine kinase-like ATPase, C-terminal domain"/>
    <property type="match status" value="1"/>
</dbReference>
<gene>
    <name evidence="17" type="ORF">AV274_1050</name>
</gene>
<dbReference type="AlphaFoldDB" id="A0A196SLQ7"/>
<dbReference type="SMART" id="SM00387">
    <property type="entry name" value="HATPase_c"/>
    <property type="match status" value="1"/>
</dbReference>
<dbReference type="SMART" id="SM00434">
    <property type="entry name" value="TOP4c"/>
    <property type="match status" value="1"/>
</dbReference>
<comment type="catalytic activity">
    <reaction evidence="1 12 13">
        <text>ATP-dependent breakage, passage and rejoining of double-stranded DNA.</text>
        <dbReference type="EC" id="5.6.2.2"/>
    </reaction>
</comment>
<dbReference type="OrthoDB" id="276498at2759"/>
<dbReference type="InterPro" id="IPR018522">
    <property type="entry name" value="TopoIIA_CS"/>
</dbReference>
<keyword evidence="9 12" id="KW-0799">Topoisomerase</keyword>
<evidence type="ECO:0000313" key="17">
    <source>
        <dbReference type="EMBL" id="OAO17216.1"/>
    </source>
</evidence>
<dbReference type="CDD" id="cd03365">
    <property type="entry name" value="TOPRIM_TopoIIA"/>
    <property type="match status" value="1"/>
</dbReference>
<evidence type="ECO:0000256" key="2">
    <source>
        <dbReference type="ARBA" id="ARBA00001913"/>
    </source>
</evidence>
<sequence>MLSSKLWKGVVGRLLTKQSVTKLGLRAVTSHFFLLQQVSRAFATTPKSPAEKEDHLEEVYQKLTQREHILKRPDSYIGSVITSKQPMWVYDETSKAMKYKEVNYNPGLIKIFDEILVNAIDNKQRCPEMTTIKVTVDRAANSITIINDGDGIPVAIHPEYNMYIPSLIFGQLLSGTNFDDSAKKVTGGRNGFGAKLTNIYSTEFKVETVANQKRFVQVFRNHMSEEDKPKVTKATRSKEYTSISFSPDLSLFGMTALDEDTVSLMHRRVIDCAGVTQGVKVYWNGERVDVTDFRDYVALYGRAIQNCDEGKEGEGADQRIDAQIVSGASPRWEYAVIPTPVTKMTPFSMSFVNGINTSRGGKHVTYLTDQIVTRVQPLLEKKLKRDVKPSLIRQHLCVFCNCLIDNPSFDSQAKELLTTSSRDFGSTPSLSSSFLSKLERSGLLDLVARSMRVRDTQFLKKSSGVKASRLLDIPKLDDANNAGTKHSGETTLIITEGDSAKALAVGGLGVVGRDNFGVFPLRGKLLNVRDVSEKQCAENEEIQNLVRILGLKYGKEYTDTSSLRYGRLLVMADQDYDGSHIKGLVLNLFETFWPSLLRLGYVSQFITPIVKVTRKGEEQEFYTMRDFEQWMASHPDHAQWRVKYYKGLGTSTAKEGKEYFSNLSKHIIPFQTISAQEEDLLDMCFKRSRCEERKAWMNGYAEGNVMDYSAPPVSINDFVNKELVLFSRQDCVRSIPSMIDGLKPSQRKVLYGCLRRNLTKEIKVVQLSGYISETVLYHHGEQSLNQTIVSMAQDFVGANNLNFLVPNGQFGTRIMGGRDSASPRYIYTYLQPITKFVFREEDDALLPRQEEEGVQIEPKHFLPILPTVLVNGATGIGTGWSTTICNHNPVEVVDRLIARLNGDASVEPINPWYRGFTGCFKRDPASCGQTFRVYGHCQWVDSATLVIDELPVGRWTQDYKLFLCELLQQGKLISGFRENHTDTEVSFTVSVKEEAAKELLTNEEECMRVFKLVSTLSTSNFFLFNAEGHIQHYKDALEILDDFIAYRLPFYQQRKECLLKSISARKKELQNKAQFVQSVVDGEIQLKNRSMKSVVEELEKKGLQKENGNFGYLLSMPLSQLTMEEKRDLETRKAEMEQKEAELEQKTSKDLWIDDLKEFRKTFLAMEEKRLNDLVVGKNRGLGKPSQFTIDSYMKSQVVN</sequence>
<keyword evidence="11 12" id="KW-0413">Isomerase</keyword>
<comment type="subunit">
    <text evidence="13">Homodimer.</text>
</comment>
<dbReference type="GO" id="GO:0046872">
    <property type="term" value="F:metal ion binding"/>
    <property type="evidence" value="ECO:0007669"/>
    <property type="project" value="UniProtKB-KW"/>
</dbReference>
<dbReference type="Gene3D" id="3.90.199.10">
    <property type="entry name" value="Topoisomerase II, domain 5"/>
    <property type="match status" value="1"/>
</dbReference>
<evidence type="ECO:0000256" key="1">
    <source>
        <dbReference type="ARBA" id="ARBA00000185"/>
    </source>
</evidence>
<comment type="cofactor">
    <cofactor evidence="2">
        <name>Ca(2+)</name>
        <dbReference type="ChEBI" id="CHEBI:29108"/>
    </cofactor>
</comment>
<feature type="domain" description="Toprim" evidence="15">
    <location>
        <begin position="490"/>
        <end position="604"/>
    </location>
</feature>
<dbReference type="FunFam" id="3.90.199.10:FF:000002">
    <property type="entry name" value="DNA topoisomerase 2"/>
    <property type="match status" value="1"/>
</dbReference>
<dbReference type="FunFam" id="3.30.565.10:FF:000004">
    <property type="entry name" value="DNA topoisomerase 2"/>
    <property type="match status" value="1"/>
</dbReference>
<dbReference type="InterPro" id="IPR006171">
    <property type="entry name" value="TOPRIM_dom"/>
</dbReference>
<dbReference type="SUPFAM" id="SSF56719">
    <property type="entry name" value="Type II DNA topoisomerase"/>
    <property type="match status" value="1"/>
</dbReference>
<dbReference type="Gene3D" id="3.30.230.10">
    <property type="match status" value="1"/>
</dbReference>
<keyword evidence="7 13" id="KW-0067">ATP-binding</keyword>
<dbReference type="PANTHER" id="PTHR10169:SF38">
    <property type="entry name" value="DNA TOPOISOMERASE 2"/>
    <property type="match status" value="1"/>
</dbReference>
<proteinExistence type="inferred from homology"/>
<comment type="cofactor">
    <cofactor evidence="3">
        <name>Mg(2+)</name>
        <dbReference type="ChEBI" id="CHEBI:18420"/>
    </cofactor>
</comment>
<dbReference type="InterPro" id="IPR001241">
    <property type="entry name" value="Topo_IIA"/>
</dbReference>
<dbReference type="Gene3D" id="3.40.50.670">
    <property type="match status" value="1"/>
</dbReference>
<dbReference type="InterPro" id="IPR036890">
    <property type="entry name" value="HATPase_C_sf"/>
</dbReference>
<dbReference type="PROSITE" id="PS00177">
    <property type="entry name" value="TOPOISOMERASE_II"/>
    <property type="match status" value="1"/>
</dbReference>
<keyword evidence="14" id="KW-0175">Coiled coil</keyword>
<evidence type="ECO:0000256" key="13">
    <source>
        <dbReference type="RuleBase" id="RU362094"/>
    </source>
</evidence>
<evidence type="ECO:0000313" key="18">
    <source>
        <dbReference type="Proteomes" id="UP000078348"/>
    </source>
</evidence>
<dbReference type="GO" id="GO:0005524">
    <property type="term" value="F:ATP binding"/>
    <property type="evidence" value="ECO:0007669"/>
    <property type="project" value="UniProtKB-UniRule"/>
</dbReference>
<dbReference type="EC" id="5.6.2.2" evidence="13"/>
<keyword evidence="6 13" id="KW-0547">Nucleotide-binding</keyword>
<feature type="domain" description="Topo IIA-type catalytic" evidence="16">
    <location>
        <begin position="735"/>
        <end position="1156"/>
    </location>
</feature>
<dbReference type="InterPro" id="IPR013760">
    <property type="entry name" value="Topo_IIA-like_dom_sf"/>
</dbReference>
<evidence type="ECO:0000256" key="7">
    <source>
        <dbReference type="ARBA" id="ARBA00022840"/>
    </source>
</evidence>
<accession>A0A196SLQ7</accession>
<dbReference type="PROSITE" id="PS50880">
    <property type="entry name" value="TOPRIM"/>
    <property type="match status" value="1"/>
</dbReference>
<evidence type="ECO:0000256" key="12">
    <source>
        <dbReference type="PROSITE-ProRule" id="PRU01384"/>
    </source>
</evidence>
<feature type="coiled-coil region" evidence="14">
    <location>
        <begin position="1119"/>
        <end position="1149"/>
    </location>
</feature>
<dbReference type="Pfam" id="PF02518">
    <property type="entry name" value="HATPase_c"/>
    <property type="match status" value="1"/>
</dbReference>
<dbReference type="GO" id="GO:0006265">
    <property type="term" value="P:DNA topological change"/>
    <property type="evidence" value="ECO:0007669"/>
    <property type="project" value="UniProtKB-UniRule"/>
</dbReference>
<dbReference type="FunFam" id="3.40.50.670:FF:000001">
    <property type="entry name" value="DNA topoisomerase 2"/>
    <property type="match status" value="2"/>
</dbReference>
<keyword evidence="18" id="KW-1185">Reference proteome</keyword>
<dbReference type="SMART" id="SM00433">
    <property type="entry name" value="TOP2c"/>
    <property type="match status" value="1"/>
</dbReference>
<organism evidence="17 18">
    <name type="scientific">Blastocystis sp. subtype 1 (strain ATCC 50177 / NandII)</name>
    <dbReference type="NCBI Taxonomy" id="478820"/>
    <lineage>
        <taxon>Eukaryota</taxon>
        <taxon>Sar</taxon>
        <taxon>Stramenopiles</taxon>
        <taxon>Bigyra</taxon>
        <taxon>Opalozoa</taxon>
        <taxon>Opalinata</taxon>
        <taxon>Blastocystidae</taxon>
        <taxon>Blastocystis</taxon>
    </lineage>
</organism>
<protein>
    <recommendedName>
        <fullName evidence="13">DNA topoisomerase 2</fullName>
        <ecNumber evidence="13">5.6.2.2</ecNumber>
    </recommendedName>
</protein>
<evidence type="ECO:0000256" key="14">
    <source>
        <dbReference type="SAM" id="Coils"/>
    </source>
</evidence>
<reference evidence="17 18" key="1">
    <citation type="submission" date="2016-05" db="EMBL/GenBank/DDBJ databases">
        <title>Nuclear genome of Blastocystis sp. subtype 1 NandII.</title>
        <authorList>
            <person name="Gentekaki E."/>
            <person name="Curtis B."/>
            <person name="Stairs C."/>
            <person name="Eme L."/>
            <person name="Herman E."/>
            <person name="Klimes V."/>
            <person name="Arias M.C."/>
            <person name="Elias M."/>
            <person name="Hilliou F."/>
            <person name="Klute M."/>
            <person name="Malik S.-B."/>
            <person name="Pightling A."/>
            <person name="Rachubinski R."/>
            <person name="Salas D."/>
            <person name="Schlacht A."/>
            <person name="Suga H."/>
            <person name="Archibald J."/>
            <person name="Ball S.G."/>
            <person name="Clark G."/>
            <person name="Dacks J."/>
            <person name="Van Der Giezen M."/>
            <person name="Tsaousis A."/>
            <person name="Roger A."/>
        </authorList>
    </citation>
    <scope>NUCLEOTIDE SEQUENCE [LARGE SCALE GENOMIC DNA]</scope>
    <source>
        <strain evidence="18">ATCC 50177 / NandII</strain>
    </source>
</reference>
<dbReference type="PANTHER" id="PTHR10169">
    <property type="entry name" value="DNA TOPOISOMERASE/GYRASE"/>
    <property type="match status" value="1"/>
</dbReference>
<dbReference type="Pfam" id="PF16898">
    <property type="entry name" value="TOPRIM_C"/>
    <property type="match status" value="1"/>
</dbReference>